<dbReference type="AlphaFoldDB" id="A0A3M7S7Y1"/>
<name>A0A3M7S7Y1_BRAPC</name>
<comment type="caution">
    <text evidence="1">The sequence shown here is derived from an EMBL/GenBank/DDBJ whole genome shotgun (WGS) entry which is preliminary data.</text>
</comment>
<dbReference type="EMBL" id="REGN01001882">
    <property type="protein sequence ID" value="RNA31896.1"/>
    <property type="molecule type" value="Genomic_DNA"/>
</dbReference>
<proteinExistence type="predicted"/>
<sequence>MYHYSFEEFSHKSLGYFQFCLASNINTFYPSGIQDYLQLGNHNILEKSASSIFYTSREPTKIILLRRESVFFYIKIKLISLNDRNLIFLKKSQVVMLH</sequence>
<dbReference type="Proteomes" id="UP000276133">
    <property type="component" value="Unassembled WGS sequence"/>
</dbReference>
<reference evidence="1 2" key="1">
    <citation type="journal article" date="2018" name="Sci. Rep.">
        <title>Genomic signatures of local adaptation to the degree of environmental predictability in rotifers.</title>
        <authorList>
            <person name="Franch-Gras L."/>
            <person name="Hahn C."/>
            <person name="Garcia-Roger E.M."/>
            <person name="Carmona M.J."/>
            <person name="Serra M."/>
            <person name="Gomez A."/>
        </authorList>
    </citation>
    <scope>NUCLEOTIDE SEQUENCE [LARGE SCALE GENOMIC DNA]</scope>
    <source>
        <strain evidence="1">HYR1</strain>
    </source>
</reference>
<evidence type="ECO:0000313" key="2">
    <source>
        <dbReference type="Proteomes" id="UP000276133"/>
    </source>
</evidence>
<accession>A0A3M7S7Y1</accession>
<evidence type="ECO:0000313" key="1">
    <source>
        <dbReference type="EMBL" id="RNA31896.1"/>
    </source>
</evidence>
<protein>
    <submittedName>
        <fullName evidence="1">Uncharacterized protein</fullName>
    </submittedName>
</protein>
<organism evidence="1 2">
    <name type="scientific">Brachionus plicatilis</name>
    <name type="common">Marine rotifer</name>
    <name type="synonym">Brachionus muelleri</name>
    <dbReference type="NCBI Taxonomy" id="10195"/>
    <lineage>
        <taxon>Eukaryota</taxon>
        <taxon>Metazoa</taxon>
        <taxon>Spiralia</taxon>
        <taxon>Gnathifera</taxon>
        <taxon>Rotifera</taxon>
        <taxon>Eurotatoria</taxon>
        <taxon>Monogononta</taxon>
        <taxon>Pseudotrocha</taxon>
        <taxon>Ploima</taxon>
        <taxon>Brachionidae</taxon>
        <taxon>Brachionus</taxon>
    </lineage>
</organism>
<keyword evidence="2" id="KW-1185">Reference proteome</keyword>
<gene>
    <name evidence="1" type="ORF">BpHYR1_020561</name>
</gene>